<evidence type="ECO:0000313" key="3">
    <source>
        <dbReference type="Proteomes" id="UP000064893"/>
    </source>
</evidence>
<evidence type="ECO:0000313" key="2">
    <source>
        <dbReference type="EMBL" id="ALO14610.1"/>
    </source>
</evidence>
<dbReference type="AlphaFoldDB" id="A0A0S2HX79"/>
<reference evidence="2 3" key="1">
    <citation type="submission" date="2015-11" db="EMBL/GenBank/DDBJ databases">
        <title>Description and complete genome sequence of a novel strain predominating in hypersaline microbial mats and representing a new family of the Bacteriodetes phylum.</title>
        <authorList>
            <person name="Spring S."/>
            <person name="Bunk B."/>
            <person name="Sproer C."/>
            <person name="Klenk H.-P."/>
        </authorList>
    </citation>
    <scope>NUCLEOTIDE SEQUENCE [LARGE SCALE GENOMIC DNA]</scope>
    <source>
        <strain evidence="2 3">L21-Spi-D4</strain>
    </source>
</reference>
<dbReference type="EMBL" id="CP013118">
    <property type="protein sequence ID" value="ALO14610.1"/>
    <property type="molecule type" value="Genomic_DNA"/>
</dbReference>
<dbReference type="Proteomes" id="UP000064893">
    <property type="component" value="Chromosome"/>
</dbReference>
<gene>
    <name evidence="2" type="ORF">L21SP5_00943</name>
</gene>
<evidence type="ECO:0000256" key="1">
    <source>
        <dbReference type="SAM" id="SignalP"/>
    </source>
</evidence>
<feature type="signal peptide" evidence="1">
    <location>
        <begin position="1"/>
        <end position="24"/>
    </location>
</feature>
<accession>A0A0S2HX79</accession>
<keyword evidence="3" id="KW-1185">Reference proteome</keyword>
<sequence length="174" mass="19886" precursor="true">MKKTLHITLAMVIVALLGACSSSPKDQPEPDYLPELKAEIPAELQDNPEVVEYIETTTEALNELSINLEDLFVKIEPYVQKDESELSTMEKLKMSKHVLAFTAQMAKVGARMATMKQTYHMMSDNLTQEEQQALDVINETFEKRIRELDKKYQDLDNIQLHPDEEMPEPDSAMV</sequence>
<name>A0A0S2HX79_9BACT</name>
<dbReference type="PROSITE" id="PS51257">
    <property type="entry name" value="PROKAR_LIPOPROTEIN"/>
    <property type="match status" value="1"/>
</dbReference>
<dbReference type="KEGG" id="blq:L21SP5_00943"/>
<keyword evidence="1" id="KW-0732">Signal</keyword>
<proteinExistence type="predicted"/>
<dbReference type="RefSeq" id="WP_057952142.1">
    <property type="nucleotide sequence ID" value="NZ_CP013118.1"/>
</dbReference>
<feature type="chain" id="PRO_5006599474" evidence="1">
    <location>
        <begin position="25"/>
        <end position="174"/>
    </location>
</feature>
<protein>
    <submittedName>
        <fullName evidence="2">Uncharacterized protein</fullName>
    </submittedName>
</protein>
<organism evidence="2 3">
    <name type="scientific">Salinivirga cyanobacteriivorans</name>
    <dbReference type="NCBI Taxonomy" id="1307839"/>
    <lineage>
        <taxon>Bacteria</taxon>
        <taxon>Pseudomonadati</taxon>
        <taxon>Bacteroidota</taxon>
        <taxon>Bacteroidia</taxon>
        <taxon>Bacteroidales</taxon>
        <taxon>Salinivirgaceae</taxon>
        <taxon>Salinivirga</taxon>
    </lineage>
</organism>